<protein>
    <recommendedName>
        <fullName evidence="5">DUF3037 domain-containing protein</fullName>
    </recommendedName>
</protein>
<dbReference type="AlphaFoldDB" id="A0A086AJ94"/>
<dbReference type="InterPro" id="IPR021398">
    <property type="entry name" value="DUF3037"/>
</dbReference>
<evidence type="ECO:0000313" key="2">
    <source>
        <dbReference type="EMBL" id="OXA95325.1"/>
    </source>
</evidence>
<dbReference type="eggNOG" id="ENOG5032SI8">
    <property type="taxonomic scope" value="Bacteria"/>
</dbReference>
<dbReference type="Pfam" id="PF11236">
    <property type="entry name" value="DUF3037"/>
    <property type="match status" value="1"/>
</dbReference>
<accession>A0A086AJ94</accession>
<proteinExistence type="predicted"/>
<evidence type="ECO:0000313" key="1">
    <source>
        <dbReference type="EMBL" id="KFF16758.1"/>
    </source>
</evidence>
<reference evidence="2 4" key="2">
    <citation type="submission" date="2016-11" db="EMBL/GenBank/DDBJ databases">
        <title>Whole genomes of Flavobacteriaceae.</title>
        <authorList>
            <person name="Stine C."/>
            <person name="Li C."/>
            <person name="Tadesse D."/>
        </authorList>
    </citation>
    <scope>NUCLEOTIDE SEQUENCE [LARGE SCALE GENOMIC DNA]</scope>
    <source>
        <strain evidence="2 4">ATCC 29551</strain>
    </source>
</reference>
<name>A0A086AJ94_FLAHY</name>
<dbReference type="Proteomes" id="UP000198424">
    <property type="component" value="Unassembled WGS sequence"/>
</dbReference>
<sequence>MQDSHLYEYAVIRVVPRVEREEFLNIGIILFCKRAKFIKVLYHINDAKIQALSADFDVEQLHCNLTSLKKIANGTKDGGPIGQMEIPERFRWLTAIRSSAIQTSRPHPGLCQDLDKTIQRLFEELVL</sequence>
<evidence type="ECO:0000313" key="3">
    <source>
        <dbReference type="Proteomes" id="UP000028712"/>
    </source>
</evidence>
<evidence type="ECO:0008006" key="5">
    <source>
        <dbReference type="Google" id="ProtNLM"/>
    </source>
</evidence>
<reference evidence="1 3" key="1">
    <citation type="submission" date="2014-07" db="EMBL/GenBank/DDBJ databases">
        <title>Genome of Flavobacterium hydatis DSM 2063.</title>
        <authorList>
            <person name="Pipes S.E."/>
            <person name="Stropko S.J."/>
            <person name="Newman J.D."/>
        </authorList>
    </citation>
    <scope>NUCLEOTIDE SEQUENCE [LARGE SCALE GENOMIC DNA]</scope>
    <source>
        <strain evidence="1 3">DSM 2063</strain>
    </source>
</reference>
<dbReference type="OrthoDB" id="9803207at2"/>
<dbReference type="STRING" id="991.IW20_09740"/>
<dbReference type="RefSeq" id="WP_035621299.1">
    <property type="nucleotide sequence ID" value="NZ_JBEWQG010000039.1"/>
</dbReference>
<gene>
    <name evidence="2" type="ORF">B0A62_08430</name>
    <name evidence="1" type="ORF">IW20_09740</name>
</gene>
<evidence type="ECO:0000313" key="4">
    <source>
        <dbReference type="Proteomes" id="UP000198424"/>
    </source>
</evidence>
<keyword evidence="4" id="KW-1185">Reference proteome</keyword>
<comment type="caution">
    <text evidence="1">The sequence shown here is derived from an EMBL/GenBank/DDBJ whole genome shotgun (WGS) entry which is preliminary data.</text>
</comment>
<dbReference type="Proteomes" id="UP000028712">
    <property type="component" value="Unassembled WGS sequence"/>
</dbReference>
<dbReference type="EMBL" id="JPRM01000013">
    <property type="protein sequence ID" value="KFF16758.1"/>
    <property type="molecule type" value="Genomic_DNA"/>
</dbReference>
<dbReference type="EMBL" id="MUGY01000007">
    <property type="protein sequence ID" value="OXA95325.1"/>
    <property type="molecule type" value="Genomic_DNA"/>
</dbReference>
<organism evidence="1 3">
    <name type="scientific">Flavobacterium hydatis</name>
    <name type="common">Cytophaga aquatilis</name>
    <dbReference type="NCBI Taxonomy" id="991"/>
    <lineage>
        <taxon>Bacteria</taxon>
        <taxon>Pseudomonadati</taxon>
        <taxon>Bacteroidota</taxon>
        <taxon>Flavobacteriia</taxon>
        <taxon>Flavobacteriales</taxon>
        <taxon>Flavobacteriaceae</taxon>
        <taxon>Flavobacterium</taxon>
    </lineage>
</organism>